<accession>A0AAV6WH66</accession>
<dbReference type="AlphaFoldDB" id="A0AAV6WH66"/>
<comment type="subunit">
    <text evidence="3">Binds to multiple calmodulin (CaM) in the presence of Ca(2+) and CaM-like proteins.</text>
</comment>
<gene>
    <name evidence="6" type="ORF">BUALT_Bualt17G0063000</name>
</gene>
<feature type="compositionally biased region" description="Basic and acidic residues" evidence="4">
    <location>
        <begin position="296"/>
        <end position="308"/>
    </location>
</feature>
<reference evidence="6" key="1">
    <citation type="submission" date="2019-10" db="EMBL/GenBank/DDBJ databases">
        <authorList>
            <person name="Zhang R."/>
            <person name="Pan Y."/>
            <person name="Wang J."/>
            <person name="Ma R."/>
            <person name="Yu S."/>
        </authorList>
    </citation>
    <scope>NUCLEOTIDE SEQUENCE</scope>
    <source>
        <strain evidence="6">LA-IB0</strain>
        <tissue evidence="6">Leaf</tissue>
    </source>
</reference>
<name>A0AAV6WH66_9LAMI</name>
<dbReference type="Pfam" id="PF00612">
    <property type="entry name" value="IQ"/>
    <property type="match status" value="3"/>
</dbReference>
<keyword evidence="7" id="KW-1185">Reference proteome</keyword>
<feature type="domain" description="DUF4005" evidence="5">
    <location>
        <begin position="412"/>
        <end position="481"/>
    </location>
</feature>
<keyword evidence="1" id="KW-0112">Calmodulin-binding</keyword>
<dbReference type="PANTHER" id="PTHR32295:SF279">
    <property type="entry name" value="PROTEIN IQ-DOMAIN 31-LIKE"/>
    <property type="match status" value="1"/>
</dbReference>
<dbReference type="EMBL" id="WHWC01000017">
    <property type="protein sequence ID" value="KAG8366310.1"/>
    <property type="molecule type" value="Genomic_DNA"/>
</dbReference>
<organism evidence="6 7">
    <name type="scientific">Buddleja alternifolia</name>
    <dbReference type="NCBI Taxonomy" id="168488"/>
    <lineage>
        <taxon>Eukaryota</taxon>
        <taxon>Viridiplantae</taxon>
        <taxon>Streptophyta</taxon>
        <taxon>Embryophyta</taxon>
        <taxon>Tracheophyta</taxon>
        <taxon>Spermatophyta</taxon>
        <taxon>Magnoliopsida</taxon>
        <taxon>eudicotyledons</taxon>
        <taxon>Gunneridae</taxon>
        <taxon>Pentapetalae</taxon>
        <taxon>asterids</taxon>
        <taxon>lamiids</taxon>
        <taxon>Lamiales</taxon>
        <taxon>Scrophulariaceae</taxon>
        <taxon>Buddlejeae</taxon>
        <taxon>Buddleja</taxon>
    </lineage>
</organism>
<evidence type="ECO:0000313" key="6">
    <source>
        <dbReference type="EMBL" id="KAG8366310.1"/>
    </source>
</evidence>
<comment type="caution">
    <text evidence="6">The sequence shown here is derived from an EMBL/GenBank/DDBJ whole genome shotgun (WGS) entry which is preliminary data.</text>
</comment>
<dbReference type="Proteomes" id="UP000826271">
    <property type="component" value="Unassembled WGS sequence"/>
</dbReference>
<evidence type="ECO:0000256" key="2">
    <source>
        <dbReference type="ARBA" id="ARBA00024341"/>
    </source>
</evidence>
<feature type="region of interest" description="Disordered" evidence="4">
    <location>
        <begin position="24"/>
        <end position="46"/>
    </location>
</feature>
<dbReference type="InterPro" id="IPR025064">
    <property type="entry name" value="DUF4005"/>
</dbReference>
<feature type="compositionally biased region" description="Basic and acidic residues" evidence="4">
    <location>
        <begin position="24"/>
        <end position="41"/>
    </location>
</feature>
<proteinExistence type="inferred from homology"/>
<feature type="region of interest" description="Disordered" evidence="4">
    <location>
        <begin position="273"/>
        <end position="348"/>
    </location>
</feature>
<protein>
    <recommendedName>
        <fullName evidence="5">DUF4005 domain-containing protein</fullName>
    </recommendedName>
</protein>
<dbReference type="PROSITE" id="PS50096">
    <property type="entry name" value="IQ"/>
    <property type="match status" value="3"/>
</dbReference>
<evidence type="ECO:0000256" key="4">
    <source>
        <dbReference type="SAM" id="MobiDB-lite"/>
    </source>
</evidence>
<evidence type="ECO:0000259" key="5">
    <source>
        <dbReference type="Pfam" id="PF13178"/>
    </source>
</evidence>
<dbReference type="InterPro" id="IPR000048">
    <property type="entry name" value="IQ_motif_EF-hand-BS"/>
</dbReference>
<dbReference type="GO" id="GO:0005516">
    <property type="term" value="F:calmodulin binding"/>
    <property type="evidence" value="ECO:0007669"/>
    <property type="project" value="UniProtKB-KW"/>
</dbReference>
<evidence type="ECO:0000256" key="3">
    <source>
        <dbReference type="ARBA" id="ARBA00024378"/>
    </source>
</evidence>
<sequence length="524" mass="58380">MGKSPGKWIKGIFGKKTSKLNMCKGRELSRSASEKPARASSKEPISTLIQEDPIISSPLPVAVVDRIDNSGFEKGKAEKLASDGVLSSSAKQDEDILPVSDIGLPNETEKLKLDRAATVVQASFRSHQARCAFQTLKGIIRLQAFVRGRLVRRQAITTLFCVQGIVKFQAIARGHLVRQSSIGNEQWKRQSFIVKDAKQQDSCDISKYSPADTLLKNAFINELLSSSSTALPLRLQYDPGEPNSAWAWLLRWSISQVWTHNSRKKKIYDSKHQMVETEETKPKRNGRVRSASLENGHNRAMSEKEKLKNNGKKLPIQPVKSAEIDVEKPKRYPKKLSKAPSPNTPSDKPMEGLAEAVLNSNLAFEEQSKLISEKSEENFAVEKDFKDDLISSESYKSSRRISLPAKHDDQEATPENAIRVPSYMAKTASSKAKVKAQVSPRLGLDHAADKNGLTRRYSLPSSSNGKLSSSPRVHRLVQANAREGIKIDRSLSSSRDITGKTKTMHIFLYGQLVSLFFYFEYLGV</sequence>
<evidence type="ECO:0000313" key="7">
    <source>
        <dbReference type="Proteomes" id="UP000826271"/>
    </source>
</evidence>
<dbReference type="Pfam" id="PF13178">
    <property type="entry name" value="DUF4005"/>
    <property type="match status" value="1"/>
</dbReference>
<dbReference type="SMART" id="SM00015">
    <property type="entry name" value="IQ"/>
    <property type="match status" value="2"/>
</dbReference>
<evidence type="ECO:0000256" key="1">
    <source>
        <dbReference type="ARBA" id="ARBA00022860"/>
    </source>
</evidence>
<feature type="compositionally biased region" description="Basic and acidic residues" evidence="4">
    <location>
        <begin position="273"/>
        <end position="282"/>
    </location>
</feature>
<comment type="similarity">
    <text evidence="2">Belongs to the IQD family.</text>
</comment>
<dbReference type="PANTHER" id="PTHR32295">
    <property type="entry name" value="IQ-DOMAIN 5-RELATED"/>
    <property type="match status" value="1"/>
</dbReference>